<dbReference type="GeneID" id="98661342"/>
<evidence type="ECO:0000313" key="1">
    <source>
        <dbReference type="EMBL" id="MCC2175985.1"/>
    </source>
</evidence>
<dbReference type="EMBL" id="JAJEPX010000003">
    <property type="protein sequence ID" value="MCC2175985.1"/>
    <property type="molecule type" value="Genomic_DNA"/>
</dbReference>
<dbReference type="RefSeq" id="WP_227600125.1">
    <property type="nucleotide sequence ID" value="NZ_JAJEPX010000003.1"/>
</dbReference>
<accession>A0AAW4VT27</accession>
<dbReference type="AlphaFoldDB" id="A0AAW4VT27"/>
<sequence length="542" mass="60973">MKKKVIEGARKLIKKLFEAILDREAFIFDAPKAFTRNFSRDMLTDDQLEVIDDWKAAVRGQINAAEKLHADRRGLADHGDTYFEMLPLPAPNIIVMRDECLIRYEIEVFAYKKGILLSAVQAAVSENGVGIAGINLSGKERAPVQTARQLTALDFLKNPICLDRMSEWRDQLRTNTRFLMPPSVEQVVAALRETPSAIVWAMHTAVLASLMPLLEEDAKPFFYPALRLSENETAAEMQRNLLRNVLGGFTFGRSDGQSAVRLLEISLQEKKDIQTLEKVNGLPVLVNLDSEPVQRELTRAIQNTHCELLSLGIAKHPLNTLPIIVGDALPAENAIFALDWPTFENADPAHIAVLRNAFGSLMKNAERLAALISYRIERLSLDGIRYEQTYLWAVSQELDDALFGITEHAGPLTDWAQRLIATREDQQAERQRRFAMALDIVRDTAQYDSLIAPDASEMTPEQLGFRYTDSQGDTFIAFELKEDFPKFMTRRLGLRAGDSVEFRRYLVQNGIIKTVSKNIRGRSRDSISHALICLSTGCEIGE</sequence>
<protein>
    <submittedName>
        <fullName evidence="1">Uncharacterized protein</fullName>
    </submittedName>
</protein>
<name>A0AAW4VT27_9FIRM</name>
<dbReference type="Proteomes" id="UP001298753">
    <property type="component" value="Unassembled WGS sequence"/>
</dbReference>
<reference evidence="1 2" key="1">
    <citation type="submission" date="2021-10" db="EMBL/GenBank/DDBJ databases">
        <title>Anaerobic single-cell dispensing facilitates the cultivation of human gut bacteria.</title>
        <authorList>
            <person name="Afrizal A."/>
        </authorList>
    </citation>
    <scope>NUCLEOTIDE SEQUENCE [LARGE SCALE GENOMIC DNA]</scope>
    <source>
        <strain evidence="1 2">CLA-AA-H270</strain>
    </source>
</reference>
<keyword evidence="2" id="KW-1185">Reference proteome</keyword>
<evidence type="ECO:0000313" key="2">
    <source>
        <dbReference type="Proteomes" id="UP001298753"/>
    </source>
</evidence>
<comment type="caution">
    <text evidence="1">The sequence shown here is derived from an EMBL/GenBank/DDBJ whole genome shotgun (WGS) entry which is preliminary data.</text>
</comment>
<organism evidence="1 2">
    <name type="scientific">Agathobaculum butyriciproducens</name>
    <dbReference type="NCBI Taxonomy" id="1628085"/>
    <lineage>
        <taxon>Bacteria</taxon>
        <taxon>Bacillati</taxon>
        <taxon>Bacillota</taxon>
        <taxon>Clostridia</taxon>
        <taxon>Eubacteriales</taxon>
        <taxon>Butyricicoccaceae</taxon>
        <taxon>Agathobaculum</taxon>
    </lineage>
</organism>
<gene>
    <name evidence="1" type="ORF">LKD22_02365</name>
</gene>
<proteinExistence type="predicted"/>